<accession>A0A5M9WUC2</accession>
<dbReference type="Pfam" id="PF12796">
    <property type="entry name" value="Ank_2"/>
    <property type="match status" value="1"/>
</dbReference>
<dbReference type="Proteomes" id="UP000323664">
    <property type="component" value="Unassembled WGS sequence"/>
</dbReference>
<evidence type="ECO:0000256" key="1">
    <source>
        <dbReference type="ARBA" id="ARBA00022737"/>
    </source>
</evidence>
<dbReference type="SUPFAM" id="SSF48403">
    <property type="entry name" value="Ankyrin repeat"/>
    <property type="match status" value="1"/>
</dbReference>
<reference evidence="4 5" key="1">
    <citation type="journal article" date="2019" name="J. Ind. Microbiol. Biotechnol.">
        <title>Paenibacillus amylolyticus 27C64 has a diverse set of carbohydrate-active enzymes and complete pectin deconstruction system.</title>
        <authorList>
            <person name="Keggi C."/>
            <person name="Doran-Peterson J."/>
        </authorList>
    </citation>
    <scope>NUCLEOTIDE SEQUENCE [LARGE SCALE GENOMIC DNA]</scope>
    <source>
        <strain evidence="4 5">27C64</strain>
    </source>
</reference>
<proteinExistence type="predicted"/>
<evidence type="ECO:0000313" key="4">
    <source>
        <dbReference type="EMBL" id="KAA8785088.1"/>
    </source>
</evidence>
<dbReference type="InterPro" id="IPR036770">
    <property type="entry name" value="Ankyrin_rpt-contain_sf"/>
</dbReference>
<name>A0A5M9WUC2_PAEAM</name>
<dbReference type="PANTHER" id="PTHR24178">
    <property type="entry name" value="MOLTING PROTEIN MLT-4"/>
    <property type="match status" value="1"/>
</dbReference>
<dbReference type="InterPro" id="IPR002110">
    <property type="entry name" value="Ankyrin_rpt"/>
</dbReference>
<dbReference type="AlphaFoldDB" id="A0A5M9WUC2"/>
<dbReference type="RefSeq" id="WP_123064889.1">
    <property type="nucleotide sequence ID" value="NZ_RIAS01000007.1"/>
</dbReference>
<evidence type="ECO:0000313" key="5">
    <source>
        <dbReference type="Proteomes" id="UP000323664"/>
    </source>
</evidence>
<feature type="repeat" description="ANK" evidence="3">
    <location>
        <begin position="103"/>
        <end position="135"/>
    </location>
</feature>
<gene>
    <name evidence="4" type="ORF">EC604_14685</name>
</gene>
<evidence type="ECO:0000256" key="3">
    <source>
        <dbReference type="PROSITE-ProRule" id="PRU00023"/>
    </source>
</evidence>
<sequence length="351" mass="39312">MTKKQTTLPDNLELLFKNQDIHAIKEVFEHCEWDAIGGYSKGTALSFRHIPDEIIHWLAEQGADLNARDKYQRTPLHAHASHWSGNVALLLERGADLNAVDYTNETPLHAAVNSYRTPVVQELVSRGAKIDVENNQGNTPLAKGLVNCRNSDIVNMSEISSILLNAGATITPAMKESVKRIGKDFEFVRENYNKDKVDEVSDALDKLYRQFDVEPVANRIMHDGTSPIHVKAAHWSKQHQELWAYLIPPQGHAPTVQGEVIRITGRISDEVLRNGGGNWDADYRKMLATLVQHLGTGTPLNLTLLQEAQGLAHRLRNGSDYDAPARLSELSVLWVLDNPYPVALVQPEYKR</sequence>
<dbReference type="PROSITE" id="PS50297">
    <property type="entry name" value="ANK_REP_REGION"/>
    <property type="match status" value="1"/>
</dbReference>
<dbReference type="Gene3D" id="1.25.40.20">
    <property type="entry name" value="Ankyrin repeat-containing domain"/>
    <property type="match status" value="1"/>
</dbReference>
<keyword evidence="1" id="KW-0677">Repeat</keyword>
<dbReference type="EMBL" id="RIAS01000007">
    <property type="protein sequence ID" value="KAA8785088.1"/>
    <property type="molecule type" value="Genomic_DNA"/>
</dbReference>
<dbReference type="PROSITE" id="PS50088">
    <property type="entry name" value="ANK_REPEAT"/>
    <property type="match status" value="1"/>
</dbReference>
<organism evidence="4 5">
    <name type="scientific">Paenibacillus amylolyticus</name>
    <dbReference type="NCBI Taxonomy" id="1451"/>
    <lineage>
        <taxon>Bacteria</taxon>
        <taxon>Bacillati</taxon>
        <taxon>Bacillota</taxon>
        <taxon>Bacilli</taxon>
        <taxon>Bacillales</taxon>
        <taxon>Paenibacillaceae</taxon>
        <taxon>Paenibacillus</taxon>
    </lineage>
</organism>
<keyword evidence="2 3" id="KW-0040">ANK repeat</keyword>
<protein>
    <submittedName>
        <fullName evidence="4">Uncharacterized protein</fullName>
    </submittedName>
</protein>
<comment type="caution">
    <text evidence="4">The sequence shown here is derived from an EMBL/GenBank/DDBJ whole genome shotgun (WGS) entry which is preliminary data.</text>
</comment>
<dbReference type="PANTHER" id="PTHR24178:SF9">
    <property type="entry name" value="ANK_REP_REGION DOMAIN-CONTAINING PROTEIN"/>
    <property type="match status" value="1"/>
</dbReference>
<dbReference type="OrthoDB" id="9812708at2"/>
<dbReference type="SMART" id="SM00248">
    <property type="entry name" value="ANK"/>
    <property type="match status" value="3"/>
</dbReference>
<evidence type="ECO:0000256" key="2">
    <source>
        <dbReference type="ARBA" id="ARBA00023043"/>
    </source>
</evidence>